<proteinExistence type="predicted"/>
<evidence type="ECO:0000259" key="1">
    <source>
        <dbReference type="Pfam" id="PF13340"/>
    </source>
</evidence>
<dbReference type="InterPro" id="IPR025161">
    <property type="entry name" value="IS402-like_dom"/>
</dbReference>
<name>A0A6S6TBX3_9GAMM</name>
<sequence length="70" mass="8027">MSIERATISDQEWALISPELSLLPKVKIGNLDKCRQFIGGVLWLLRGGMEWRMLPPEHGKWNSVFNTFAN</sequence>
<organism evidence="2">
    <name type="scientific">uncultured Thiotrichaceae bacterium</name>
    <dbReference type="NCBI Taxonomy" id="298394"/>
    <lineage>
        <taxon>Bacteria</taxon>
        <taxon>Pseudomonadati</taxon>
        <taxon>Pseudomonadota</taxon>
        <taxon>Gammaproteobacteria</taxon>
        <taxon>Thiotrichales</taxon>
        <taxon>Thiotrichaceae</taxon>
        <taxon>environmental samples</taxon>
    </lineage>
</organism>
<dbReference type="EMBL" id="CACVAT010000252">
    <property type="protein sequence ID" value="CAA6815716.1"/>
    <property type="molecule type" value="Genomic_DNA"/>
</dbReference>
<reference evidence="2" key="1">
    <citation type="submission" date="2020-01" db="EMBL/GenBank/DDBJ databases">
        <authorList>
            <person name="Meier V. D."/>
            <person name="Meier V D."/>
        </authorList>
    </citation>
    <scope>NUCLEOTIDE SEQUENCE</scope>
    <source>
        <strain evidence="2">HLG_WM_MAG_09</strain>
    </source>
</reference>
<gene>
    <name evidence="2" type="ORF">HELGO_WM90296</name>
</gene>
<dbReference type="PANTHER" id="PTHR46637">
    <property type="entry name" value="TIS1421-TRANSPOSASE PROTEIN A"/>
    <property type="match status" value="1"/>
</dbReference>
<feature type="domain" description="Insertion element IS402-like" evidence="1">
    <location>
        <begin position="8"/>
        <end position="69"/>
    </location>
</feature>
<dbReference type="AlphaFoldDB" id="A0A6S6TBX3"/>
<dbReference type="InterPro" id="IPR052909">
    <property type="entry name" value="Transposase_6_like"/>
</dbReference>
<protein>
    <recommendedName>
        <fullName evidence="1">Insertion element IS402-like domain-containing protein</fullName>
    </recommendedName>
</protein>
<dbReference type="Pfam" id="PF13340">
    <property type="entry name" value="DUF4096"/>
    <property type="match status" value="1"/>
</dbReference>
<evidence type="ECO:0000313" key="2">
    <source>
        <dbReference type="EMBL" id="CAA6815716.1"/>
    </source>
</evidence>
<accession>A0A6S6TBX3</accession>
<dbReference type="PANTHER" id="PTHR46637:SF1">
    <property type="entry name" value="BLL5188 PROTEIN"/>
    <property type="match status" value="1"/>
</dbReference>